<keyword evidence="4 12" id="KW-0378">Hydrolase</keyword>
<proteinExistence type="inferred from homology"/>
<dbReference type="InterPro" id="IPR000917">
    <property type="entry name" value="Sulfatase_N"/>
</dbReference>
<dbReference type="SUPFAM" id="SSF49303">
    <property type="entry name" value="beta-Galactosidase/glucuronidase domain"/>
    <property type="match status" value="1"/>
</dbReference>
<dbReference type="EC" id="3.1.6.1" evidence="12"/>
<evidence type="ECO:0000313" key="13">
    <source>
        <dbReference type="Proteomes" id="UP000315010"/>
    </source>
</evidence>
<feature type="domain" description="Glycoside hydrolase family 2 immunoglobulin-like beta-sandwich" evidence="8">
    <location>
        <begin position="930"/>
        <end position="1019"/>
    </location>
</feature>
<feature type="domain" description="Glycoside hydrolase family 2 catalytic" evidence="10">
    <location>
        <begin position="1062"/>
        <end position="1187"/>
    </location>
</feature>
<sequence length="1703" mass="190784">MPHLKYAKQFFAIDVAVIAMVILSTCAVASDKPNIIVVLADDLGYSDLGCYGGELSTPNIDGLAEGGIRFTQVYNSARCCPSRASLMTGLYPSQAGIGDFTTRQPDPNRGPGYLGRLNDQCATIAEVLKPAGYGCYYVGKWHMHPETGPIKRGFDEFYGYTNDHSHDQYDADYYFRLPEGRAKEIDPPADEFYATDVFNEYALNFIRKGQKSEKPWFLFLGHSSPHFPVQAPKERADKYEKVYMRGWDVLREERFKRMQEIGLVDGERWKLSPRSLVPVDRDDIANGFSGQDNPAWDSLDEDRQRDLARRMSVFAAMVEGVDNGVGQIVGHLKETDDLDNTLILFLSDNGACYEWGPFGFDGQSRRGTTTLRTGDAIQGIGGRGTHQSYGSAWANLGNTPFRLYKHFTHEGGISTPFIAHWPKGIGKSEDWVRDPAHVMDIMPTLIEVAGAKYPETLHGNAITPIEGTSLLPAMRGDALPNRTLGFDHQAAHALRKGDWKAVYAKRMPHELKWELYNLAQDRCELNDLAEQQTERLKEMVGQWEEWARHVGVIWKPNEPVAKNLENQGGLDSPQIVNRDLRIEALVNAKEPKGVVIAHGGIQYGYALHFVDGHAAFDVRVDGHVERIIAKQPSSGKVELTATLNPELMTLSVNDTESLSRPSPGLIPVQPMDGMNIGFDDRSAAGDYNAPNPFNGKVLLHKVVVVPPTAVGMPNRESANNGTPVSGKKKPKSIPRSKSLDKPFSSELITKWGESVTSQNAWTEYPRPQLQRKNWLNLNGKWDYAITSIDQEEHPTQWAGQILVPYCLESKLGGVERSLDEKETLWYHRRFDVEQTGDERQLLNFEAVDYRCEVFVNAKSVGTHQGGNNPFSFDITDSVKVGENELVVRVEDATEAFQLRGKQTLEPRGIWYTQVSGIWQTVWLEQVSNSYIQDLFITTDASAGTIRVQPVIEGNGSIRVVVKDDEQVVAKVTASDTVELKIPNAKLWSPSSPHLYKIEVTLIDQQGKAVDVVESYTGIRTVGKIQDADGHWRFTLNGEVLFHFGPLDQGWWPDGLLTPPSDEAMLFDIEWLKEAGFNMIRKHIKVEPRRYYYHCDRLGMMVWQDQVSGGPKPKWTRLVENPVDADWPDAEHQQFMDEFEAMISTLKNYPSIVVWTPFNEAWGQHRTIEVGKWTSKRDPSRLVNVASGGNFWPIGDIVDAHKYPDPGFPFDQDSNGRFDDYIKVVGEFGGHGYPVKGHLWDSDRRNWGYGGLPKDEAEYKSRYVKSIELLDTLRSQGIAAGVYTQTTDVEGEINGLMTYDRKVIKIPADQLAQLHAKLYGSIETKKADEFPKSAFIEQSTDRKPVPVMDPEAIRAGLDSHDRALYIKSGWIRDPYITLGPDDYYYLTGTQPIENDPREALNPYNIGLGGESIVGDQVRVYRSKDLIDWESLGPIFTVDDTHKAANQNKKMKSRLIWAPEIHWMGDRWALVHCPKSHSSLAVSAGKELSGPWTHPMDGGMGPRHDPSLFTDDDGAVYMLWQNTLIAPLSEDLTQYTAEPIRIDPSGTRPAPDGKPISRIGHEGATMMKVGGKYVHLGTAWSTDQGRKGSYNLYYCVADKITGPYGPRKFAGRFLGHGTPFKDKNGKWWCTAFFNANVPPLARDGIEARDLGNNAQTINEQGVTIVPLDVQVLKDGEIYIRAKDPAYKNPGPDEAQTFEELDNPAS</sequence>
<reference evidence="12 13" key="1">
    <citation type="submission" date="2019-02" db="EMBL/GenBank/DDBJ databases">
        <title>Deep-cultivation of Planctomycetes and their phenomic and genomic characterization uncovers novel biology.</title>
        <authorList>
            <person name="Wiegand S."/>
            <person name="Jogler M."/>
            <person name="Boedeker C."/>
            <person name="Pinto D."/>
            <person name="Vollmers J."/>
            <person name="Rivas-Marin E."/>
            <person name="Kohn T."/>
            <person name="Peeters S.H."/>
            <person name="Heuer A."/>
            <person name="Rast P."/>
            <person name="Oberbeckmann S."/>
            <person name="Bunk B."/>
            <person name="Jeske O."/>
            <person name="Meyerdierks A."/>
            <person name="Storesund J.E."/>
            <person name="Kallscheuer N."/>
            <person name="Luecker S."/>
            <person name="Lage O.M."/>
            <person name="Pohl T."/>
            <person name="Merkel B.J."/>
            <person name="Hornburger P."/>
            <person name="Mueller R.-W."/>
            <person name="Bruemmer F."/>
            <person name="Labrenz M."/>
            <person name="Spormann A.M."/>
            <person name="Op Den Camp H."/>
            <person name="Overmann J."/>
            <person name="Amann R."/>
            <person name="Jetten M.S.M."/>
            <person name="Mascher T."/>
            <person name="Medema M.H."/>
            <person name="Devos D.P."/>
            <person name="Kaster A.-K."/>
            <person name="Ovreas L."/>
            <person name="Rohde M."/>
            <person name="Galperin M.Y."/>
            <person name="Jogler C."/>
        </authorList>
    </citation>
    <scope>NUCLEOTIDE SEQUENCE [LARGE SCALE GENOMIC DNA]</scope>
    <source>
        <strain evidence="12 13">CA13</strain>
    </source>
</reference>
<dbReference type="SUPFAM" id="SSF75005">
    <property type="entry name" value="Arabinanase/levansucrase/invertase"/>
    <property type="match status" value="1"/>
</dbReference>
<evidence type="ECO:0000256" key="1">
    <source>
        <dbReference type="ARBA" id="ARBA00007401"/>
    </source>
</evidence>
<dbReference type="Gene3D" id="3.40.720.10">
    <property type="entry name" value="Alkaline Phosphatase, subunit A"/>
    <property type="match status" value="1"/>
</dbReference>
<dbReference type="Gene3D" id="2.115.10.20">
    <property type="entry name" value="Glycosyl hydrolase domain, family 43"/>
    <property type="match status" value="1"/>
</dbReference>
<dbReference type="Gene3D" id="3.20.20.80">
    <property type="entry name" value="Glycosidases"/>
    <property type="match status" value="1"/>
</dbReference>
<feature type="site" description="Important for catalytic activity, responsible for pKa modulation of the active site Glu and correct orientation of both the proton donor and substrate" evidence="6">
    <location>
        <position position="1503"/>
    </location>
</feature>
<dbReference type="CDD" id="cd08986">
    <property type="entry name" value="GH43-like"/>
    <property type="match status" value="1"/>
</dbReference>
<dbReference type="SUPFAM" id="SSF49785">
    <property type="entry name" value="Galactose-binding domain-like"/>
    <property type="match status" value="1"/>
</dbReference>
<evidence type="ECO:0000259" key="9">
    <source>
        <dbReference type="Pfam" id="PF00884"/>
    </source>
</evidence>
<dbReference type="Pfam" id="PF00703">
    <property type="entry name" value="Glyco_hydro_2"/>
    <property type="match status" value="1"/>
</dbReference>
<evidence type="ECO:0000313" key="12">
    <source>
        <dbReference type="EMBL" id="TWT82739.1"/>
    </source>
</evidence>
<dbReference type="InterPro" id="IPR006104">
    <property type="entry name" value="Glyco_hydro_2_N"/>
</dbReference>
<dbReference type="InterPro" id="IPR008979">
    <property type="entry name" value="Galactose-bd-like_sf"/>
</dbReference>
<dbReference type="InterPro" id="IPR006102">
    <property type="entry name" value="Ig-like_GH2"/>
</dbReference>
<feature type="domain" description="Sulfatase N-terminal" evidence="9">
    <location>
        <begin position="33"/>
        <end position="451"/>
    </location>
</feature>
<dbReference type="CDD" id="cd16025">
    <property type="entry name" value="PAS_like"/>
    <property type="match status" value="1"/>
</dbReference>
<comment type="caution">
    <text evidence="12">The sequence shown here is derived from an EMBL/GenBank/DDBJ whole genome shotgun (WGS) entry which is preliminary data.</text>
</comment>
<evidence type="ECO:0000259" key="10">
    <source>
        <dbReference type="Pfam" id="PF02836"/>
    </source>
</evidence>
<dbReference type="PANTHER" id="PTHR42693:SF53">
    <property type="entry name" value="ENDO-4-O-SULFATASE"/>
    <property type="match status" value="1"/>
</dbReference>
<feature type="region of interest" description="Disordered" evidence="7">
    <location>
        <begin position="1681"/>
        <end position="1703"/>
    </location>
</feature>
<comment type="similarity">
    <text evidence="2">Belongs to the sulfatase family.</text>
</comment>
<accession>A0A5C5Z5R1</accession>
<dbReference type="InterPro" id="IPR017850">
    <property type="entry name" value="Alkaline_phosphatase_core_sf"/>
</dbReference>
<evidence type="ECO:0000259" key="11">
    <source>
        <dbReference type="Pfam" id="PF02837"/>
    </source>
</evidence>
<dbReference type="Pfam" id="PF04616">
    <property type="entry name" value="Glyco_hydro_43"/>
    <property type="match status" value="1"/>
</dbReference>
<evidence type="ECO:0000256" key="5">
    <source>
        <dbReference type="ARBA" id="ARBA00023295"/>
    </source>
</evidence>
<feature type="domain" description="Glycosyl hydrolases family 2 sugar binding" evidence="11">
    <location>
        <begin position="820"/>
        <end position="923"/>
    </location>
</feature>
<dbReference type="PANTHER" id="PTHR42693">
    <property type="entry name" value="ARYLSULFATASE FAMILY MEMBER"/>
    <property type="match status" value="1"/>
</dbReference>
<dbReference type="InterPro" id="IPR017853">
    <property type="entry name" value="GH"/>
</dbReference>
<dbReference type="GO" id="GO:0004065">
    <property type="term" value="F:arylsulfatase activity"/>
    <property type="evidence" value="ECO:0007669"/>
    <property type="project" value="UniProtKB-EC"/>
</dbReference>
<dbReference type="InterPro" id="IPR036156">
    <property type="entry name" value="Beta-gal/glucu_dom_sf"/>
</dbReference>
<evidence type="ECO:0000256" key="6">
    <source>
        <dbReference type="PIRSR" id="PIRSR606710-2"/>
    </source>
</evidence>
<dbReference type="Proteomes" id="UP000315010">
    <property type="component" value="Unassembled WGS sequence"/>
</dbReference>
<dbReference type="EMBL" id="SJPJ01000001">
    <property type="protein sequence ID" value="TWT82739.1"/>
    <property type="molecule type" value="Genomic_DNA"/>
</dbReference>
<evidence type="ECO:0000256" key="2">
    <source>
        <dbReference type="ARBA" id="ARBA00008779"/>
    </source>
</evidence>
<dbReference type="InterPro" id="IPR050738">
    <property type="entry name" value="Sulfatase"/>
</dbReference>
<name>A0A5C5Z5R1_9BACT</name>
<dbReference type="InterPro" id="IPR023296">
    <property type="entry name" value="Glyco_hydro_beta-prop_sf"/>
</dbReference>
<evidence type="ECO:0000259" key="8">
    <source>
        <dbReference type="Pfam" id="PF00703"/>
    </source>
</evidence>
<dbReference type="GO" id="GO:0005975">
    <property type="term" value="P:carbohydrate metabolic process"/>
    <property type="evidence" value="ECO:0007669"/>
    <property type="project" value="InterPro"/>
</dbReference>
<dbReference type="InterPro" id="IPR006710">
    <property type="entry name" value="Glyco_hydro_43"/>
</dbReference>
<keyword evidence="5" id="KW-0326">Glycosidase</keyword>
<comment type="similarity">
    <text evidence="3">Belongs to the glycosyl hydrolase 43 family.</text>
</comment>
<keyword evidence="13" id="KW-1185">Reference proteome</keyword>
<dbReference type="GO" id="GO:0004553">
    <property type="term" value="F:hydrolase activity, hydrolyzing O-glycosyl compounds"/>
    <property type="evidence" value="ECO:0007669"/>
    <property type="project" value="InterPro"/>
</dbReference>
<feature type="compositionally biased region" description="Acidic residues" evidence="7">
    <location>
        <begin position="1693"/>
        <end position="1703"/>
    </location>
</feature>
<dbReference type="Gene3D" id="2.60.120.260">
    <property type="entry name" value="Galactose-binding domain-like"/>
    <property type="match status" value="1"/>
</dbReference>
<feature type="region of interest" description="Disordered" evidence="7">
    <location>
        <begin position="710"/>
        <end position="740"/>
    </location>
</feature>
<protein>
    <submittedName>
        <fullName evidence="12">Arylsulfatase</fullName>
        <ecNumber evidence="12">3.1.6.1</ecNumber>
    </submittedName>
</protein>
<dbReference type="InterPro" id="IPR013783">
    <property type="entry name" value="Ig-like_fold"/>
</dbReference>
<dbReference type="SUPFAM" id="SSF53649">
    <property type="entry name" value="Alkaline phosphatase-like"/>
    <property type="match status" value="1"/>
</dbReference>
<comment type="similarity">
    <text evidence="1">Belongs to the glycosyl hydrolase 2 family.</text>
</comment>
<dbReference type="Gene3D" id="3.30.1120.10">
    <property type="match status" value="1"/>
</dbReference>
<dbReference type="InterPro" id="IPR006103">
    <property type="entry name" value="Glyco_hydro_2_cat"/>
</dbReference>
<evidence type="ECO:0000256" key="3">
    <source>
        <dbReference type="ARBA" id="ARBA00009865"/>
    </source>
</evidence>
<dbReference type="Pfam" id="PF02836">
    <property type="entry name" value="Glyco_hydro_2_C"/>
    <property type="match status" value="1"/>
</dbReference>
<dbReference type="SUPFAM" id="SSF51445">
    <property type="entry name" value="(Trans)glycosidases"/>
    <property type="match status" value="1"/>
</dbReference>
<evidence type="ECO:0000256" key="4">
    <source>
        <dbReference type="ARBA" id="ARBA00022801"/>
    </source>
</evidence>
<dbReference type="Gene3D" id="2.60.40.10">
    <property type="entry name" value="Immunoglobulins"/>
    <property type="match status" value="1"/>
</dbReference>
<dbReference type="Pfam" id="PF00884">
    <property type="entry name" value="Sulfatase"/>
    <property type="match status" value="1"/>
</dbReference>
<evidence type="ECO:0000256" key="7">
    <source>
        <dbReference type="SAM" id="MobiDB-lite"/>
    </source>
</evidence>
<dbReference type="Pfam" id="PF02837">
    <property type="entry name" value="Glyco_hydro_2_N"/>
    <property type="match status" value="1"/>
</dbReference>
<organism evidence="12 13">
    <name type="scientific">Novipirellula herctigrandis</name>
    <dbReference type="NCBI Taxonomy" id="2527986"/>
    <lineage>
        <taxon>Bacteria</taxon>
        <taxon>Pseudomonadati</taxon>
        <taxon>Planctomycetota</taxon>
        <taxon>Planctomycetia</taxon>
        <taxon>Pirellulales</taxon>
        <taxon>Pirellulaceae</taxon>
        <taxon>Novipirellula</taxon>
    </lineage>
</organism>
<gene>
    <name evidence="12" type="primary">atsA_90</name>
    <name evidence="12" type="ORF">CA13_42020</name>
</gene>